<evidence type="ECO:0000256" key="7">
    <source>
        <dbReference type="ARBA" id="ARBA00022840"/>
    </source>
</evidence>
<dbReference type="SMART" id="SM00863">
    <property type="entry name" value="tRNA_SAD"/>
    <property type="match status" value="1"/>
</dbReference>
<dbReference type="InterPro" id="IPR009000">
    <property type="entry name" value="Transl_B-barrel_sf"/>
</dbReference>
<gene>
    <name evidence="14" type="ORF">MACK_000824</name>
</gene>
<evidence type="ECO:0000256" key="4">
    <source>
        <dbReference type="ARBA" id="ARBA00022723"/>
    </source>
</evidence>
<evidence type="ECO:0000256" key="11">
    <source>
        <dbReference type="ARBA" id="ARBA00048300"/>
    </source>
</evidence>
<keyword evidence="5 12" id="KW-0547">Nucleotide-binding</keyword>
<dbReference type="SUPFAM" id="SSF55186">
    <property type="entry name" value="ThrRS/AlaRS common domain"/>
    <property type="match status" value="1"/>
</dbReference>
<dbReference type="PROSITE" id="PS50860">
    <property type="entry name" value="AA_TRNA_LIGASE_II_ALA"/>
    <property type="match status" value="1"/>
</dbReference>
<evidence type="ECO:0000256" key="3">
    <source>
        <dbReference type="ARBA" id="ARBA00022598"/>
    </source>
</evidence>
<sequence>MSNFSNLNNIHTRLDLNTSNSKWVRKQFVDYFVSKNHTYWPSASVLPNNDPTLLFVNAGMNQFKDIIMGKSDENTEFGKLKTACNSQKCIRAGGKHNDLEDVGHDCYHNTYFEMLGNWSFGDYFKEKAISYAWELLTDVYKLDPERLYVTYFGGNDNCPADLESRDLWTKYLPSNKILPFGQKENFWEMADTGPCGPCTEIHYDHVGNRDASSLVNMDDPKVVELWNLVFMQYNRNKDGKLEKLPKPCVDTGMGLERLCAILRGSNSNYDSDLLHDLILYINQLLPNVGAYTGGSTPLDVAYRVVSDHIRCLSVAIADRVYPSNEGRGYVLRRILRRAVRYCRDYLGTTEPFLHKLVPCVSSQLGDAYQNLKEYEEDIKNVILDEEKLFLVTLGKGVEKFKKMAEKCTNKQLTGTDAFLLYQSYGFPLDLTVLMSKELGLSVDVEGYNQELKLHQEKSEGKVVRDDGSLEFKCDNLLKSLSADKIDAALTSSGNKYTDDALKYDWDSLNPVDKKYEAKLVSILTDEGVYDKLDYASGDVFGLVFDRTPFYAEGGGQVYDTGYVDNLKVLRVYKMSGLVIHFCSSEENGFVEVGGVKHLSVDYKRRVKAACNHTATHILNFVLREVLDQSTYQRGSQLDEEKLKFDYSYNGALPEQLIMKIEERMKDFVRAEATVRTKEIEYKQALEIPGIRANFDEKYPDVVRVVNVDMGHTDFNGELTSTEVCGGTHLSNTKTIEDVAVIGEEGISKGVRRLTMITNEQCHKSKDDFEAFVKSLDDLESSLKPINYTKDDTAVAAQNANDNMVKLTALRGAVEVHKTLPLLSKRKLLKRFEELIDKQVCAGKAHQKRLSNLAKVKAGVVVESLQGKSYDKFEYNEESEGNPAVLKIAVDELEGDLKFLNVFVQVISKSFPKLAVVAWSSGNDSVCCKVNSPNATFNALTQANNVAAELNVMKGTGLAKGSETNAMWTINKTQ</sequence>
<keyword evidence="3 12" id="KW-0436">Ligase</keyword>
<evidence type="ECO:0000256" key="2">
    <source>
        <dbReference type="ARBA" id="ARBA00022555"/>
    </source>
</evidence>
<comment type="domain">
    <text evidence="12">Consists of three domains; the N-terminal catalytic domain, the editing domain and the C-terminal C-Ala domain. The editing domain removes incorrectly charged amino acids, while the C-Ala domain, along with tRNA(Ala), serves as a bridge to cooperatively bring together the editing and aminoacylation centers thus stimulating deacylation of misacylated tRNAs.</text>
</comment>
<feature type="binding site" evidence="12">
    <location>
        <position position="616"/>
    </location>
    <ligand>
        <name>Zn(2+)</name>
        <dbReference type="ChEBI" id="CHEBI:29105"/>
    </ligand>
</feature>
<dbReference type="InterPro" id="IPR023033">
    <property type="entry name" value="Ala_tRNA_ligase_euk/bac"/>
</dbReference>
<protein>
    <recommendedName>
        <fullName evidence="12">Alanine--tRNA ligase</fullName>
        <ecNumber evidence="12">6.1.1.7</ecNumber>
    </recommendedName>
    <alternativeName>
        <fullName evidence="12">Alanyl-tRNA synthetase</fullName>
        <shortName evidence="12">AlaRS</shortName>
    </alternativeName>
</protein>
<name>A0A976MCR1_THEOR</name>
<evidence type="ECO:0000313" key="15">
    <source>
        <dbReference type="Proteomes" id="UP000244811"/>
    </source>
</evidence>
<dbReference type="InterPro" id="IPR050058">
    <property type="entry name" value="Ala-tRNA_ligase"/>
</dbReference>
<keyword evidence="12" id="KW-0963">Cytoplasm</keyword>
<dbReference type="Proteomes" id="UP000244811">
    <property type="component" value="Chromosome 1"/>
</dbReference>
<proteinExistence type="inferred from homology"/>
<dbReference type="FunFam" id="3.30.930.10:FF:000011">
    <property type="entry name" value="Alanine--tRNA ligase, cytoplasmic"/>
    <property type="match status" value="1"/>
</dbReference>
<evidence type="ECO:0000256" key="5">
    <source>
        <dbReference type="ARBA" id="ARBA00022741"/>
    </source>
</evidence>
<comment type="similarity">
    <text evidence="1">Belongs to the class-II aminoacyl-tRNA synthetase family. Alax-L subfamily.</text>
</comment>
<evidence type="ECO:0000256" key="8">
    <source>
        <dbReference type="ARBA" id="ARBA00022884"/>
    </source>
</evidence>
<comment type="catalytic activity">
    <reaction evidence="11 12">
        <text>tRNA(Ala) + L-alanine + ATP = L-alanyl-tRNA(Ala) + AMP + diphosphate</text>
        <dbReference type="Rhea" id="RHEA:12540"/>
        <dbReference type="Rhea" id="RHEA-COMP:9657"/>
        <dbReference type="Rhea" id="RHEA-COMP:9923"/>
        <dbReference type="ChEBI" id="CHEBI:30616"/>
        <dbReference type="ChEBI" id="CHEBI:33019"/>
        <dbReference type="ChEBI" id="CHEBI:57972"/>
        <dbReference type="ChEBI" id="CHEBI:78442"/>
        <dbReference type="ChEBI" id="CHEBI:78497"/>
        <dbReference type="ChEBI" id="CHEBI:456215"/>
        <dbReference type="EC" id="6.1.1.7"/>
    </reaction>
</comment>
<evidence type="ECO:0000256" key="1">
    <source>
        <dbReference type="ARBA" id="ARBA00008429"/>
    </source>
</evidence>
<comment type="subunit">
    <text evidence="12">Monomer.</text>
</comment>
<evidence type="ECO:0000259" key="13">
    <source>
        <dbReference type="PROSITE" id="PS50860"/>
    </source>
</evidence>
<evidence type="ECO:0000256" key="10">
    <source>
        <dbReference type="ARBA" id="ARBA00023146"/>
    </source>
</evidence>
<dbReference type="GO" id="GO:0002161">
    <property type="term" value="F:aminoacyl-tRNA deacylase activity"/>
    <property type="evidence" value="ECO:0007669"/>
    <property type="project" value="TreeGrafter"/>
</dbReference>
<dbReference type="PANTHER" id="PTHR11777:SF9">
    <property type="entry name" value="ALANINE--TRNA LIGASE, CYTOPLASMIC"/>
    <property type="match status" value="1"/>
</dbReference>
<dbReference type="GO" id="GO:0004813">
    <property type="term" value="F:alanine-tRNA ligase activity"/>
    <property type="evidence" value="ECO:0007669"/>
    <property type="project" value="UniProtKB-UniRule"/>
</dbReference>
<dbReference type="GO" id="GO:0000049">
    <property type="term" value="F:tRNA binding"/>
    <property type="evidence" value="ECO:0007669"/>
    <property type="project" value="UniProtKB-KW"/>
</dbReference>
<dbReference type="GO" id="GO:0005524">
    <property type="term" value="F:ATP binding"/>
    <property type="evidence" value="ECO:0007669"/>
    <property type="project" value="UniProtKB-UniRule"/>
</dbReference>
<dbReference type="InterPro" id="IPR018164">
    <property type="entry name" value="Ala-tRNA-synth_IIc_N"/>
</dbReference>
<dbReference type="GO" id="GO:0070143">
    <property type="term" value="P:mitochondrial alanyl-tRNA aminoacylation"/>
    <property type="evidence" value="ECO:0007669"/>
    <property type="project" value="UniProtKB-UniRule"/>
</dbReference>
<dbReference type="InterPro" id="IPR018163">
    <property type="entry name" value="Thr/Ala-tRNA-synth_IIc_edit"/>
</dbReference>
<dbReference type="InterPro" id="IPR018165">
    <property type="entry name" value="Ala-tRNA-synth_IIc_core"/>
</dbReference>
<keyword evidence="9 12" id="KW-0648">Protein biosynthesis</keyword>
<dbReference type="PANTHER" id="PTHR11777">
    <property type="entry name" value="ALANYL-TRNA SYNTHETASE"/>
    <property type="match status" value="1"/>
</dbReference>
<dbReference type="GO" id="GO:0005739">
    <property type="term" value="C:mitochondrion"/>
    <property type="evidence" value="ECO:0007669"/>
    <property type="project" value="UniProtKB-SubCell"/>
</dbReference>
<comment type="function">
    <text evidence="12">Catalyzes the attachment of alanine to tRNA(Ala) in a two-step reaction: alanine is first activated by ATP to form Ala-AMP and then transferred to the acceptor end of tRNA(Ala). Also edits incorrectly charged tRNA(Ala) via its editing domain.</text>
</comment>
<keyword evidence="8 12" id="KW-0694">RNA-binding</keyword>
<dbReference type="InterPro" id="IPR018162">
    <property type="entry name" value="Ala-tRNA-ligase_IIc_anticod-bd"/>
</dbReference>
<keyword evidence="6 12" id="KW-0862">Zinc</keyword>
<organism evidence="14 15">
    <name type="scientific">Theileria orientalis</name>
    <dbReference type="NCBI Taxonomy" id="68886"/>
    <lineage>
        <taxon>Eukaryota</taxon>
        <taxon>Sar</taxon>
        <taxon>Alveolata</taxon>
        <taxon>Apicomplexa</taxon>
        <taxon>Aconoidasida</taxon>
        <taxon>Piroplasmida</taxon>
        <taxon>Theileriidae</taxon>
        <taxon>Theileria</taxon>
    </lineage>
</organism>
<dbReference type="EC" id="6.1.1.7" evidence="12"/>
<dbReference type="SUPFAM" id="SSF101353">
    <property type="entry name" value="Putative anticodon-binding domain of alanyl-tRNA synthetase (AlaRS)"/>
    <property type="match status" value="1"/>
</dbReference>
<dbReference type="InterPro" id="IPR045864">
    <property type="entry name" value="aa-tRNA-synth_II/BPL/LPL"/>
</dbReference>
<dbReference type="Pfam" id="PF07973">
    <property type="entry name" value="tRNA_SAD"/>
    <property type="match status" value="1"/>
</dbReference>
<evidence type="ECO:0000313" key="14">
    <source>
        <dbReference type="EMBL" id="UKK00750.1"/>
    </source>
</evidence>
<dbReference type="SUPFAM" id="SSF55681">
    <property type="entry name" value="Class II aaRS and biotin synthetases"/>
    <property type="match status" value="1"/>
</dbReference>
<keyword evidence="4 12" id="KW-0479">Metal-binding</keyword>
<evidence type="ECO:0000256" key="6">
    <source>
        <dbReference type="ARBA" id="ARBA00022833"/>
    </source>
</evidence>
<dbReference type="CDD" id="cd00673">
    <property type="entry name" value="AlaRS_core"/>
    <property type="match status" value="1"/>
</dbReference>
<reference evidence="14" key="1">
    <citation type="submission" date="2022-07" db="EMBL/GenBank/DDBJ databases">
        <title>Evaluation of T. orientalis genome assembly methods using nanopore sequencing and analysis of variation between genomes.</title>
        <authorList>
            <person name="Yam J."/>
            <person name="Micallef M.L."/>
            <person name="Liu M."/>
            <person name="Djordjevic S.P."/>
            <person name="Bogema D.R."/>
            <person name="Jenkins C."/>
        </authorList>
    </citation>
    <scope>NUCLEOTIDE SEQUENCE</scope>
    <source>
        <strain evidence="14">Goon Nure</strain>
    </source>
</reference>
<accession>A0A976MCR1</accession>
<dbReference type="FunFam" id="3.30.980.10:FF:000004">
    <property type="entry name" value="Alanine--tRNA ligase, cytoplasmic"/>
    <property type="match status" value="1"/>
</dbReference>
<dbReference type="Pfam" id="PF01411">
    <property type="entry name" value="tRNA-synt_2c"/>
    <property type="match status" value="1"/>
</dbReference>
<dbReference type="Gene3D" id="3.30.980.10">
    <property type="entry name" value="Threonyl-trna Synthetase, Chain A, domain 2"/>
    <property type="match status" value="1"/>
</dbReference>
<dbReference type="InterPro" id="IPR012947">
    <property type="entry name" value="tRNA_SAD"/>
</dbReference>
<keyword evidence="10 12" id="KW-0030">Aminoacyl-tRNA synthetase</keyword>
<feature type="binding site" evidence="12">
    <location>
        <position position="612"/>
    </location>
    <ligand>
        <name>Zn(2+)</name>
        <dbReference type="ChEBI" id="CHEBI:29105"/>
    </ligand>
</feature>
<dbReference type="EMBL" id="CP056069">
    <property type="protein sequence ID" value="UKK00750.1"/>
    <property type="molecule type" value="Genomic_DNA"/>
</dbReference>
<dbReference type="GO" id="GO:0008270">
    <property type="term" value="F:zinc ion binding"/>
    <property type="evidence" value="ECO:0007669"/>
    <property type="project" value="UniProtKB-UniRule"/>
</dbReference>
<feature type="binding site" evidence="12">
    <location>
        <position position="728"/>
    </location>
    <ligand>
        <name>Zn(2+)</name>
        <dbReference type="ChEBI" id="CHEBI:29105"/>
    </ligand>
</feature>
<feature type="binding site" evidence="12">
    <location>
        <position position="724"/>
    </location>
    <ligand>
        <name>Zn(2+)</name>
        <dbReference type="ChEBI" id="CHEBI:29105"/>
    </ligand>
</feature>
<dbReference type="Gene3D" id="2.40.30.130">
    <property type="match status" value="1"/>
</dbReference>
<keyword evidence="12" id="KW-0496">Mitochondrion</keyword>
<keyword evidence="7 12" id="KW-0067">ATP-binding</keyword>
<dbReference type="NCBIfam" id="TIGR00344">
    <property type="entry name" value="alaS"/>
    <property type="match status" value="1"/>
</dbReference>
<dbReference type="Gene3D" id="3.30.930.10">
    <property type="entry name" value="Bira Bifunctional Protein, Domain 2"/>
    <property type="match status" value="1"/>
</dbReference>
<dbReference type="SUPFAM" id="SSF50447">
    <property type="entry name" value="Translation proteins"/>
    <property type="match status" value="1"/>
</dbReference>
<comment type="cofactor">
    <cofactor evidence="12">
        <name>Zn(2+)</name>
        <dbReference type="ChEBI" id="CHEBI:29105"/>
    </cofactor>
    <text evidence="12">Binds 1 zinc ion per subunit.</text>
</comment>
<keyword evidence="2 12" id="KW-0820">tRNA-binding</keyword>
<dbReference type="HAMAP" id="MF_00036_B">
    <property type="entry name" value="Ala_tRNA_synth_B"/>
    <property type="match status" value="1"/>
</dbReference>
<dbReference type="AlphaFoldDB" id="A0A976MCR1"/>
<dbReference type="InterPro" id="IPR002318">
    <property type="entry name" value="Ala-tRNA-lgiase_IIc"/>
</dbReference>
<evidence type="ECO:0000256" key="9">
    <source>
        <dbReference type="ARBA" id="ARBA00022917"/>
    </source>
</evidence>
<comment type="subcellular location">
    <subcellularLocation>
        <location evidence="12">Mitochondrion</location>
    </subcellularLocation>
    <subcellularLocation>
        <location evidence="12">Cytoplasm</location>
    </subcellularLocation>
</comment>
<feature type="domain" description="Alanyl-transfer RNA synthetases family profile" evidence="13">
    <location>
        <begin position="19"/>
        <end position="767"/>
    </location>
</feature>
<dbReference type="PRINTS" id="PR00980">
    <property type="entry name" value="TRNASYNTHALA"/>
</dbReference>
<evidence type="ECO:0000256" key="12">
    <source>
        <dbReference type="HAMAP-Rule" id="MF_03133"/>
    </source>
</evidence>